<reference evidence="2" key="1">
    <citation type="journal article" date="2021" name="Sci. Rep.">
        <title>Diploid genomic architecture of Nitzschia inconspicua, an elite biomass production diatom.</title>
        <authorList>
            <person name="Oliver A."/>
            <person name="Podell S."/>
            <person name="Pinowska A."/>
            <person name="Traller J.C."/>
            <person name="Smith S.R."/>
            <person name="McClure R."/>
            <person name="Beliaev A."/>
            <person name="Bohutskyi P."/>
            <person name="Hill E.A."/>
            <person name="Rabines A."/>
            <person name="Zheng H."/>
            <person name="Allen L.Z."/>
            <person name="Kuo A."/>
            <person name="Grigoriev I.V."/>
            <person name="Allen A.E."/>
            <person name="Hazlebeck D."/>
            <person name="Allen E.E."/>
        </authorList>
    </citation>
    <scope>NUCLEOTIDE SEQUENCE</scope>
    <source>
        <strain evidence="2">Hildebrandi</strain>
    </source>
</reference>
<feature type="region of interest" description="Disordered" evidence="1">
    <location>
        <begin position="40"/>
        <end position="99"/>
    </location>
</feature>
<accession>A0A9K3M0L0</accession>
<name>A0A9K3M0L0_9STRA</name>
<reference evidence="2" key="2">
    <citation type="submission" date="2021-04" db="EMBL/GenBank/DDBJ databases">
        <authorList>
            <person name="Podell S."/>
        </authorList>
    </citation>
    <scope>NUCLEOTIDE SEQUENCE</scope>
    <source>
        <strain evidence="2">Hildebrandi</strain>
    </source>
</reference>
<feature type="compositionally biased region" description="Basic and acidic residues" evidence="1">
    <location>
        <begin position="88"/>
        <end position="99"/>
    </location>
</feature>
<evidence type="ECO:0000313" key="3">
    <source>
        <dbReference type="Proteomes" id="UP000693970"/>
    </source>
</evidence>
<feature type="compositionally biased region" description="Polar residues" evidence="1">
    <location>
        <begin position="67"/>
        <end position="82"/>
    </location>
</feature>
<organism evidence="2 3">
    <name type="scientific">Nitzschia inconspicua</name>
    <dbReference type="NCBI Taxonomy" id="303405"/>
    <lineage>
        <taxon>Eukaryota</taxon>
        <taxon>Sar</taxon>
        <taxon>Stramenopiles</taxon>
        <taxon>Ochrophyta</taxon>
        <taxon>Bacillariophyta</taxon>
        <taxon>Bacillariophyceae</taxon>
        <taxon>Bacillariophycidae</taxon>
        <taxon>Bacillariales</taxon>
        <taxon>Bacillariaceae</taxon>
        <taxon>Nitzschia</taxon>
    </lineage>
</organism>
<dbReference type="Proteomes" id="UP000693970">
    <property type="component" value="Unassembled WGS sequence"/>
</dbReference>
<gene>
    <name evidence="2" type="ORF">IV203_017967</name>
</gene>
<comment type="caution">
    <text evidence="2">The sequence shown here is derived from an EMBL/GenBank/DDBJ whole genome shotgun (WGS) entry which is preliminary data.</text>
</comment>
<evidence type="ECO:0000313" key="2">
    <source>
        <dbReference type="EMBL" id="KAG7371825.1"/>
    </source>
</evidence>
<sequence length="175" mass="19460">MSVASTSVKLAGLVFAMGLFGMGPGTILLDELKAKWEKKRENHIQSDDSIAAIVAPPGEEVPRKNTTRQQNPHLLEGTSHSPSPIRKHPTEGLAHDSSPDFVKHPFIPVKYPAKNLGKSASEDMSVPKVPNTIPWLSFMMWTHEKSPEGQQREKDFSSATNLLHLFQEKRIRCSL</sequence>
<keyword evidence="3" id="KW-1185">Reference proteome</keyword>
<dbReference type="EMBL" id="JAGRRH010000003">
    <property type="protein sequence ID" value="KAG7371825.1"/>
    <property type="molecule type" value="Genomic_DNA"/>
</dbReference>
<evidence type="ECO:0000256" key="1">
    <source>
        <dbReference type="SAM" id="MobiDB-lite"/>
    </source>
</evidence>
<proteinExistence type="predicted"/>
<protein>
    <submittedName>
        <fullName evidence="2">Uncharacterized protein</fullName>
    </submittedName>
</protein>
<dbReference type="AlphaFoldDB" id="A0A9K3M0L0"/>